<evidence type="ECO:0000256" key="2">
    <source>
        <dbReference type="ARBA" id="ARBA00023445"/>
    </source>
</evidence>
<dbReference type="RefSeq" id="XP_028472715.1">
    <property type="nucleotide sequence ID" value="XM_028618827.1"/>
</dbReference>
<evidence type="ECO:0000313" key="5">
    <source>
        <dbReference type="Proteomes" id="UP000279236"/>
    </source>
</evidence>
<dbReference type="AlphaFoldDB" id="A0A427XFE0"/>
<name>A0A427XFE0_9TREE</name>
<dbReference type="GO" id="GO:0016616">
    <property type="term" value="F:oxidoreductase activity, acting on the CH-OH group of donors, NAD or NADP as acceptor"/>
    <property type="evidence" value="ECO:0007669"/>
    <property type="project" value="TreeGrafter"/>
</dbReference>
<evidence type="ECO:0000259" key="3">
    <source>
        <dbReference type="Pfam" id="PF01370"/>
    </source>
</evidence>
<dbReference type="Pfam" id="PF01370">
    <property type="entry name" value="Epimerase"/>
    <property type="match status" value="1"/>
</dbReference>
<evidence type="ECO:0000256" key="1">
    <source>
        <dbReference type="ARBA" id="ARBA00023002"/>
    </source>
</evidence>
<dbReference type="Gene3D" id="3.40.50.720">
    <property type="entry name" value="NAD(P)-binding Rossmann-like Domain"/>
    <property type="match status" value="1"/>
</dbReference>
<feature type="domain" description="NAD-dependent epimerase/dehydratase" evidence="3">
    <location>
        <begin position="9"/>
        <end position="265"/>
    </location>
</feature>
<keyword evidence="1" id="KW-0560">Oxidoreductase</keyword>
<reference evidence="4 5" key="1">
    <citation type="submission" date="2018-11" db="EMBL/GenBank/DDBJ databases">
        <title>Genome sequence of Apiotrichum porosum DSM 27194.</title>
        <authorList>
            <person name="Aliyu H."/>
            <person name="Gorte O."/>
            <person name="Ochsenreither K."/>
        </authorList>
    </citation>
    <scope>NUCLEOTIDE SEQUENCE [LARGE SCALE GENOMIC DNA]</scope>
    <source>
        <strain evidence="4 5">DSM 27194</strain>
    </source>
</reference>
<dbReference type="InterPro" id="IPR001509">
    <property type="entry name" value="Epimerase_deHydtase"/>
</dbReference>
<protein>
    <submittedName>
        <fullName evidence="4">Methylglyoxal reductase (NADPH-dependent) gre2</fullName>
    </submittedName>
</protein>
<evidence type="ECO:0000313" key="4">
    <source>
        <dbReference type="EMBL" id="RSH77568.1"/>
    </source>
</evidence>
<dbReference type="GeneID" id="39587671"/>
<dbReference type="PANTHER" id="PTHR10366">
    <property type="entry name" value="NAD DEPENDENT EPIMERASE/DEHYDRATASE"/>
    <property type="match status" value="1"/>
</dbReference>
<comment type="similarity">
    <text evidence="2">Belongs to the NAD(P)-dependent epimerase/dehydratase family. Dihydroflavonol-4-reductase subfamily.</text>
</comment>
<dbReference type="InterPro" id="IPR036291">
    <property type="entry name" value="NAD(P)-bd_dom_sf"/>
</dbReference>
<gene>
    <name evidence="4" type="primary">GRE2_2</name>
    <name evidence="4" type="ORF">EHS24_003128</name>
</gene>
<accession>A0A427XFE0</accession>
<dbReference type="SUPFAM" id="SSF51735">
    <property type="entry name" value="NAD(P)-binding Rossmann-fold domains"/>
    <property type="match status" value="1"/>
</dbReference>
<comment type="caution">
    <text evidence="4">The sequence shown here is derived from an EMBL/GenBank/DDBJ whole genome shotgun (WGS) entry which is preliminary data.</text>
</comment>
<dbReference type="PANTHER" id="PTHR10366:SF564">
    <property type="entry name" value="STEROL-4-ALPHA-CARBOXYLATE 3-DEHYDROGENASE, DECARBOXYLATING"/>
    <property type="match status" value="1"/>
</dbReference>
<dbReference type="EMBL" id="RSCE01000015">
    <property type="protein sequence ID" value="RSH77568.1"/>
    <property type="molecule type" value="Genomic_DNA"/>
</dbReference>
<proteinExistence type="inferred from homology"/>
<sequence length="342" mass="34927">MPAVNSGLVLVTGASGFVGTYAVKALLDAGFSVRGTVRSAQKGEHLKELSPKASYVIVEDMSKTGAYDEAVVGVDAVVHVASPLDTTNEGDPNNVIGPAVAGVTGILHSLEKNNPKAKRIVDISSVAAVGRAGVAGPGKRTEADWNNEIVDLCDKLGAAAPGGAKYSASKTVAEKAFWSFLEEKKPAFDGVVLNPGLIFGPPTQFTAAGGAIVGSNASALPFMRPGVPTATLEQPTVDIVDVRDVAAAIVAGVTTPAAGGERFIIAAAPLFYNDFAVAAAQVLPEAGVNANADPAYRAGLVAKAMVFDGSKATRVLGLNYRDKDATLLETVQALSAKQKASV</sequence>
<organism evidence="4 5">
    <name type="scientific">Apiotrichum porosum</name>
    <dbReference type="NCBI Taxonomy" id="105984"/>
    <lineage>
        <taxon>Eukaryota</taxon>
        <taxon>Fungi</taxon>
        <taxon>Dikarya</taxon>
        <taxon>Basidiomycota</taxon>
        <taxon>Agaricomycotina</taxon>
        <taxon>Tremellomycetes</taxon>
        <taxon>Trichosporonales</taxon>
        <taxon>Trichosporonaceae</taxon>
        <taxon>Apiotrichum</taxon>
    </lineage>
</organism>
<keyword evidence="5" id="KW-1185">Reference proteome</keyword>
<dbReference type="STRING" id="105984.A0A427XFE0"/>
<dbReference type="Proteomes" id="UP000279236">
    <property type="component" value="Unassembled WGS sequence"/>
</dbReference>
<dbReference type="OrthoDB" id="2735536at2759"/>
<dbReference type="InterPro" id="IPR050425">
    <property type="entry name" value="NAD(P)_dehydrat-like"/>
</dbReference>